<dbReference type="PRINTS" id="PR00626">
    <property type="entry name" value="CALRETICULIN"/>
</dbReference>
<dbReference type="AlphaFoldDB" id="A0A5S6QUB6"/>
<feature type="compositionally biased region" description="Basic and acidic residues" evidence="13">
    <location>
        <begin position="210"/>
        <end position="220"/>
    </location>
</feature>
<dbReference type="Proteomes" id="UP000046395">
    <property type="component" value="Unassembled WGS sequence"/>
</dbReference>
<evidence type="ECO:0000256" key="2">
    <source>
        <dbReference type="ARBA" id="ARBA00010983"/>
    </source>
</evidence>
<evidence type="ECO:0000256" key="7">
    <source>
        <dbReference type="ARBA" id="ARBA00022737"/>
    </source>
</evidence>
<evidence type="ECO:0000256" key="5">
    <source>
        <dbReference type="ARBA" id="ARBA00022729"/>
    </source>
</evidence>
<evidence type="ECO:0000313" key="14">
    <source>
        <dbReference type="Proteomes" id="UP000046395"/>
    </source>
</evidence>
<dbReference type="PANTHER" id="PTHR11073">
    <property type="entry name" value="CALRETICULIN AND CALNEXIN"/>
    <property type="match status" value="1"/>
</dbReference>
<accession>A0A5S6QUB6</accession>
<evidence type="ECO:0000256" key="9">
    <source>
        <dbReference type="ARBA" id="ARBA00022833"/>
    </source>
</evidence>
<comment type="subcellular location">
    <subcellularLocation>
        <location evidence="1">Endoplasmic reticulum lumen</location>
    </subcellularLocation>
</comment>
<dbReference type="PANTHER" id="PTHR11073:SF2">
    <property type="entry name" value="CALRETICULIN"/>
    <property type="match status" value="1"/>
</dbReference>
<evidence type="ECO:0000256" key="1">
    <source>
        <dbReference type="ARBA" id="ARBA00004319"/>
    </source>
</evidence>
<evidence type="ECO:0000256" key="3">
    <source>
        <dbReference type="ARBA" id="ARBA00015837"/>
    </source>
</evidence>
<keyword evidence="10" id="KW-0106">Calcium</keyword>
<feature type="region of interest" description="Disordered" evidence="13">
    <location>
        <begin position="210"/>
        <end position="248"/>
    </location>
</feature>
<dbReference type="InterPro" id="IPR013320">
    <property type="entry name" value="ConA-like_dom_sf"/>
</dbReference>
<evidence type="ECO:0000256" key="12">
    <source>
        <dbReference type="RuleBase" id="RU362126"/>
    </source>
</evidence>
<sequence length="248" mass="29076">MEKEIRCEDDDLTHVYTLMLFPNLTYKVSIDLQVVQEGYLEDDWRFLVDKVIRDPTAKKPDNWDMREMIFDENDTKPEDWDKPETILDPNAVKPDNWNDEMDGEWQPPEIPNPEYKGKWKRRLIKNPNYHGPWRAPFIQNPDYVPDAYLVSHHDIGAVGFEIWQVKSGTIFDNILITDDPVFAEKVGNNTWRKSLDLERLRRDEYVDIEKKRQQGAEESNKQQGEALSGASERKHDGKGSKAIAMEEL</sequence>
<evidence type="ECO:0000256" key="6">
    <source>
        <dbReference type="ARBA" id="ARBA00022734"/>
    </source>
</evidence>
<dbReference type="SUPFAM" id="SSF63887">
    <property type="entry name" value="P-domain of calnexin/calreticulin"/>
    <property type="match status" value="1"/>
</dbReference>
<keyword evidence="11 12" id="KW-0143">Chaperone</keyword>
<name>A0A5S6QUB6_TRIMR</name>
<keyword evidence="6" id="KW-0430">Lectin</keyword>
<dbReference type="SUPFAM" id="SSF49899">
    <property type="entry name" value="Concanavalin A-like lectins/glucanases"/>
    <property type="match status" value="1"/>
</dbReference>
<evidence type="ECO:0000256" key="11">
    <source>
        <dbReference type="ARBA" id="ARBA00023186"/>
    </source>
</evidence>
<keyword evidence="9" id="KW-0862">Zinc</keyword>
<evidence type="ECO:0000256" key="4">
    <source>
        <dbReference type="ARBA" id="ARBA00022723"/>
    </source>
</evidence>
<keyword evidence="4" id="KW-0479">Metal-binding</keyword>
<keyword evidence="7" id="KW-0677">Repeat</keyword>
<dbReference type="GO" id="GO:0006457">
    <property type="term" value="P:protein folding"/>
    <property type="evidence" value="ECO:0007669"/>
    <property type="project" value="InterPro"/>
</dbReference>
<dbReference type="Pfam" id="PF00262">
    <property type="entry name" value="Calreticulin"/>
    <property type="match status" value="1"/>
</dbReference>
<evidence type="ECO:0000256" key="13">
    <source>
        <dbReference type="SAM" id="MobiDB-lite"/>
    </source>
</evidence>
<dbReference type="STRING" id="70415.A0A5S6QUB6"/>
<keyword evidence="8 12" id="KW-0256">Endoplasmic reticulum</keyword>
<dbReference type="GO" id="GO:0005788">
    <property type="term" value="C:endoplasmic reticulum lumen"/>
    <property type="evidence" value="ECO:0007669"/>
    <property type="project" value="UniProtKB-SubCell"/>
</dbReference>
<dbReference type="GO" id="GO:0051082">
    <property type="term" value="F:unfolded protein binding"/>
    <property type="evidence" value="ECO:0007669"/>
    <property type="project" value="InterPro"/>
</dbReference>
<dbReference type="GO" id="GO:0005789">
    <property type="term" value="C:endoplasmic reticulum membrane"/>
    <property type="evidence" value="ECO:0007669"/>
    <property type="project" value="TreeGrafter"/>
</dbReference>
<dbReference type="PROSITE" id="PS00805">
    <property type="entry name" value="CALRETICULIN_REPEAT"/>
    <property type="match status" value="1"/>
</dbReference>
<dbReference type="Gene3D" id="2.60.120.200">
    <property type="match status" value="1"/>
</dbReference>
<reference evidence="15" key="1">
    <citation type="submission" date="2019-12" db="UniProtKB">
        <authorList>
            <consortium name="WormBaseParasite"/>
        </authorList>
    </citation>
    <scope>IDENTIFICATION</scope>
</reference>
<dbReference type="GO" id="GO:0005509">
    <property type="term" value="F:calcium ion binding"/>
    <property type="evidence" value="ECO:0007669"/>
    <property type="project" value="InterPro"/>
</dbReference>
<proteinExistence type="inferred from homology"/>
<evidence type="ECO:0000256" key="10">
    <source>
        <dbReference type="ARBA" id="ARBA00022837"/>
    </source>
</evidence>
<evidence type="ECO:0000256" key="8">
    <source>
        <dbReference type="ARBA" id="ARBA00022824"/>
    </source>
</evidence>
<dbReference type="FunFam" id="2.10.250.10:FF:000002">
    <property type="entry name" value="Calreticulin"/>
    <property type="match status" value="1"/>
</dbReference>
<dbReference type="WBParaSite" id="TMUE_3000010820.1">
    <property type="protein sequence ID" value="TMUE_3000010820.1"/>
    <property type="gene ID" value="WBGene00302768"/>
</dbReference>
<dbReference type="GO" id="GO:0030246">
    <property type="term" value="F:carbohydrate binding"/>
    <property type="evidence" value="ECO:0007669"/>
    <property type="project" value="UniProtKB-KW"/>
</dbReference>
<organism evidence="14 15">
    <name type="scientific">Trichuris muris</name>
    <name type="common">Mouse whipworm</name>
    <dbReference type="NCBI Taxonomy" id="70415"/>
    <lineage>
        <taxon>Eukaryota</taxon>
        <taxon>Metazoa</taxon>
        <taxon>Ecdysozoa</taxon>
        <taxon>Nematoda</taxon>
        <taxon>Enoplea</taxon>
        <taxon>Dorylaimia</taxon>
        <taxon>Trichinellida</taxon>
        <taxon>Trichuridae</taxon>
        <taxon>Trichuris</taxon>
    </lineage>
</organism>
<evidence type="ECO:0000313" key="15">
    <source>
        <dbReference type="WBParaSite" id="TMUE_3000010820.1"/>
    </source>
</evidence>
<protein>
    <recommendedName>
        <fullName evidence="3">Calreticulin</fullName>
    </recommendedName>
</protein>
<comment type="similarity">
    <text evidence="2 12">Belongs to the calreticulin family.</text>
</comment>
<keyword evidence="14" id="KW-1185">Reference proteome</keyword>
<keyword evidence="5" id="KW-0732">Signal</keyword>
<dbReference type="GO" id="GO:0036503">
    <property type="term" value="P:ERAD pathway"/>
    <property type="evidence" value="ECO:0007669"/>
    <property type="project" value="TreeGrafter"/>
</dbReference>
<feature type="compositionally biased region" description="Basic and acidic residues" evidence="13">
    <location>
        <begin position="74"/>
        <end position="85"/>
    </location>
</feature>
<feature type="region of interest" description="Disordered" evidence="13">
    <location>
        <begin position="74"/>
        <end position="112"/>
    </location>
</feature>
<dbReference type="InterPro" id="IPR001580">
    <property type="entry name" value="Calret/calnex"/>
</dbReference>
<dbReference type="Gene3D" id="2.10.250.10">
    <property type="entry name" value="Calreticulin/calnexin, P domain"/>
    <property type="match status" value="1"/>
</dbReference>
<dbReference type="InterPro" id="IPR009033">
    <property type="entry name" value="Calreticulin/calnexin_P_dom_sf"/>
</dbReference>
<dbReference type="InterPro" id="IPR018124">
    <property type="entry name" value="Calret/calnex_CS"/>
</dbReference>